<keyword evidence="3" id="KW-1185">Reference proteome</keyword>
<gene>
    <name evidence="2" type="ORF">M23134_01922</name>
</gene>
<dbReference type="EMBL" id="AAWS01000001">
    <property type="protein sequence ID" value="EAY31893.1"/>
    <property type="molecule type" value="Genomic_DNA"/>
</dbReference>
<organism evidence="2 3">
    <name type="scientific">Microscilla marina ATCC 23134</name>
    <dbReference type="NCBI Taxonomy" id="313606"/>
    <lineage>
        <taxon>Bacteria</taxon>
        <taxon>Pseudomonadati</taxon>
        <taxon>Bacteroidota</taxon>
        <taxon>Cytophagia</taxon>
        <taxon>Cytophagales</taxon>
        <taxon>Microscillaceae</taxon>
        <taxon>Microscilla</taxon>
    </lineage>
</organism>
<proteinExistence type="predicted"/>
<dbReference type="RefSeq" id="WP_002692680.1">
    <property type="nucleotide sequence ID" value="NZ_AAWS01000001.1"/>
</dbReference>
<dbReference type="InterPro" id="IPR014710">
    <property type="entry name" value="RmlC-like_jellyroll"/>
</dbReference>
<dbReference type="AlphaFoldDB" id="A1ZC91"/>
<dbReference type="InterPro" id="IPR018490">
    <property type="entry name" value="cNMP-bd_dom_sf"/>
</dbReference>
<sequence length="198" mass="23147">MHTIHLQALTHLRATIHQKVILSDEVWEDFAQGWTLVTPAKNEYLTKVGETERYLYFVEDGVQRGFHLVNGEEVCVAFSFDHSYSGIVDSFLTQTPAKYYLQAISNSVLLRLSYHDLQGLYDRHKSVERWGRLICEDILIGKANREVAILSYTAEERYRRLMTQSPRCIQLIPQKYLASYLRMTPETFSRLRKKVKDI</sequence>
<reference evidence="2 3" key="1">
    <citation type="submission" date="2007-01" db="EMBL/GenBank/DDBJ databases">
        <authorList>
            <person name="Haygood M."/>
            <person name="Podell S."/>
            <person name="Anderson C."/>
            <person name="Hopkinson B."/>
            <person name="Roe K."/>
            <person name="Barbeau K."/>
            <person name="Gaasterland T."/>
            <person name="Ferriera S."/>
            <person name="Johnson J."/>
            <person name="Kravitz S."/>
            <person name="Beeson K."/>
            <person name="Sutton G."/>
            <person name="Rogers Y.-H."/>
            <person name="Friedman R."/>
            <person name="Frazier M."/>
            <person name="Venter J.C."/>
        </authorList>
    </citation>
    <scope>NUCLEOTIDE SEQUENCE [LARGE SCALE GENOMIC DNA]</scope>
    <source>
        <strain evidence="2 3">ATCC 23134</strain>
    </source>
</reference>
<dbReference type="Gene3D" id="2.60.120.10">
    <property type="entry name" value="Jelly Rolls"/>
    <property type="match status" value="1"/>
</dbReference>
<name>A1ZC91_MICM2</name>
<evidence type="ECO:0000313" key="2">
    <source>
        <dbReference type="EMBL" id="EAY31893.1"/>
    </source>
</evidence>
<evidence type="ECO:0000259" key="1">
    <source>
        <dbReference type="Pfam" id="PF00027"/>
    </source>
</evidence>
<dbReference type="Proteomes" id="UP000004095">
    <property type="component" value="Unassembled WGS sequence"/>
</dbReference>
<dbReference type="Pfam" id="PF00027">
    <property type="entry name" value="cNMP_binding"/>
    <property type="match status" value="1"/>
</dbReference>
<dbReference type="eggNOG" id="COG0664">
    <property type="taxonomic scope" value="Bacteria"/>
</dbReference>
<comment type="caution">
    <text evidence="2">The sequence shown here is derived from an EMBL/GenBank/DDBJ whole genome shotgun (WGS) entry which is preliminary data.</text>
</comment>
<dbReference type="OrthoDB" id="792939at2"/>
<protein>
    <submittedName>
        <fullName evidence="2">Putative cAMP-binding domain-containing regulatory protein</fullName>
    </submittedName>
</protein>
<accession>A1ZC91</accession>
<dbReference type="SUPFAM" id="SSF51206">
    <property type="entry name" value="cAMP-binding domain-like"/>
    <property type="match status" value="1"/>
</dbReference>
<dbReference type="InterPro" id="IPR000595">
    <property type="entry name" value="cNMP-bd_dom"/>
</dbReference>
<evidence type="ECO:0000313" key="3">
    <source>
        <dbReference type="Proteomes" id="UP000004095"/>
    </source>
</evidence>
<feature type="domain" description="Cyclic nucleotide-binding" evidence="1">
    <location>
        <begin position="40"/>
        <end position="124"/>
    </location>
</feature>
<dbReference type="CDD" id="cd00038">
    <property type="entry name" value="CAP_ED"/>
    <property type="match status" value="1"/>
</dbReference>